<dbReference type="PANTHER" id="PTHR39560">
    <property type="entry name" value="PROTEIN ADENYLYLTRANSFERASE FIC-RELATED"/>
    <property type="match status" value="1"/>
</dbReference>
<gene>
    <name evidence="9" type="ORF">GCM10017771_88080</name>
</gene>
<keyword evidence="4" id="KW-0067">ATP-binding</keyword>
<dbReference type="EMBL" id="BNAT01000060">
    <property type="protein sequence ID" value="GHE64588.1"/>
    <property type="molecule type" value="Genomic_DNA"/>
</dbReference>
<protein>
    <recommendedName>
        <fullName evidence="5">protein adenylyltransferase</fullName>
        <ecNumber evidence="5">2.7.7.108</ecNumber>
    </recommendedName>
</protein>
<dbReference type="Proteomes" id="UP000603227">
    <property type="component" value="Unassembled WGS sequence"/>
</dbReference>
<sequence length="118" mass="13227">MDIAKHTPFCPLQHMTAYAAEVFGRLRAADHLRGLTRDDFVRAVAGLYGDTNALHPFREGNGRTQRAFLTELSRQAGWPIGWAGLNAEENEYASIKSFLGDNQPLERMLDRLVSQGPR</sequence>
<keyword evidence="1" id="KW-0808">Transferase</keyword>
<dbReference type="AlphaFoldDB" id="A0A918ZRD8"/>
<comment type="catalytic activity">
    <reaction evidence="7">
        <text>L-tyrosyl-[protein] + ATP = O-(5'-adenylyl)-L-tyrosyl-[protein] + diphosphate</text>
        <dbReference type="Rhea" id="RHEA:54288"/>
        <dbReference type="Rhea" id="RHEA-COMP:10136"/>
        <dbReference type="Rhea" id="RHEA-COMP:13846"/>
        <dbReference type="ChEBI" id="CHEBI:30616"/>
        <dbReference type="ChEBI" id="CHEBI:33019"/>
        <dbReference type="ChEBI" id="CHEBI:46858"/>
        <dbReference type="ChEBI" id="CHEBI:83624"/>
        <dbReference type="EC" id="2.7.7.108"/>
    </reaction>
</comment>
<evidence type="ECO:0000256" key="2">
    <source>
        <dbReference type="ARBA" id="ARBA00022695"/>
    </source>
</evidence>
<dbReference type="GO" id="GO:0005524">
    <property type="term" value="F:ATP binding"/>
    <property type="evidence" value="ECO:0007669"/>
    <property type="project" value="UniProtKB-KW"/>
</dbReference>
<comment type="caution">
    <text evidence="9">The sequence shown here is derived from an EMBL/GenBank/DDBJ whole genome shotgun (WGS) entry which is preliminary data.</text>
</comment>
<evidence type="ECO:0000256" key="7">
    <source>
        <dbReference type="ARBA" id="ARBA00048696"/>
    </source>
</evidence>
<evidence type="ECO:0000313" key="9">
    <source>
        <dbReference type="EMBL" id="GHE64588.1"/>
    </source>
</evidence>
<dbReference type="GO" id="GO:0051302">
    <property type="term" value="P:regulation of cell division"/>
    <property type="evidence" value="ECO:0007669"/>
    <property type="project" value="TreeGrafter"/>
</dbReference>
<name>A0A918ZRD8_9ACTN</name>
<organism evidence="9 10">
    <name type="scientific">Streptomyces capitiformicae</name>
    <dbReference type="NCBI Taxonomy" id="2014920"/>
    <lineage>
        <taxon>Bacteria</taxon>
        <taxon>Bacillati</taxon>
        <taxon>Actinomycetota</taxon>
        <taxon>Actinomycetes</taxon>
        <taxon>Kitasatosporales</taxon>
        <taxon>Streptomycetaceae</taxon>
        <taxon>Streptomyces</taxon>
    </lineage>
</organism>
<dbReference type="InterPro" id="IPR036597">
    <property type="entry name" value="Fido-like_dom_sf"/>
</dbReference>
<reference evidence="9" key="2">
    <citation type="submission" date="2020-09" db="EMBL/GenBank/DDBJ databases">
        <authorList>
            <person name="Sun Q."/>
            <person name="Zhou Y."/>
        </authorList>
    </citation>
    <scope>NUCLEOTIDE SEQUENCE</scope>
    <source>
        <strain evidence="9">CGMCC 4.7403</strain>
    </source>
</reference>
<evidence type="ECO:0000256" key="6">
    <source>
        <dbReference type="ARBA" id="ARBA00047939"/>
    </source>
</evidence>
<evidence type="ECO:0000256" key="4">
    <source>
        <dbReference type="ARBA" id="ARBA00022840"/>
    </source>
</evidence>
<dbReference type="Gene3D" id="1.10.3290.10">
    <property type="entry name" value="Fido-like domain"/>
    <property type="match status" value="1"/>
</dbReference>
<feature type="domain" description="Fido" evidence="8">
    <location>
        <begin position="1"/>
        <end position="114"/>
    </location>
</feature>
<accession>A0A918ZRD8</accession>
<dbReference type="PANTHER" id="PTHR39560:SF1">
    <property type="entry name" value="PROTEIN ADENYLYLTRANSFERASE FIC-RELATED"/>
    <property type="match status" value="1"/>
</dbReference>
<evidence type="ECO:0000313" key="10">
    <source>
        <dbReference type="Proteomes" id="UP000603227"/>
    </source>
</evidence>
<evidence type="ECO:0000259" key="8">
    <source>
        <dbReference type="PROSITE" id="PS51459"/>
    </source>
</evidence>
<comment type="catalytic activity">
    <reaction evidence="6">
        <text>L-threonyl-[protein] + ATP = 3-O-(5'-adenylyl)-L-threonyl-[protein] + diphosphate</text>
        <dbReference type="Rhea" id="RHEA:54292"/>
        <dbReference type="Rhea" id="RHEA-COMP:11060"/>
        <dbReference type="Rhea" id="RHEA-COMP:13847"/>
        <dbReference type="ChEBI" id="CHEBI:30013"/>
        <dbReference type="ChEBI" id="CHEBI:30616"/>
        <dbReference type="ChEBI" id="CHEBI:33019"/>
        <dbReference type="ChEBI" id="CHEBI:138113"/>
        <dbReference type="EC" id="2.7.7.108"/>
    </reaction>
</comment>
<dbReference type="InterPro" id="IPR003812">
    <property type="entry name" value="Fido"/>
</dbReference>
<dbReference type="SUPFAM" id="SSF140931">
    <property type="entry name" value="Fic-like"/>
    <property type="match status" value="1"/>
</dbReference>
<dbReference type="EC" id="2.7.7.108" evidence="5"/>
<keyword evidence="2" id="KW-0548">Nucleotidyltransferase</keyword>
<keyword evidence="3" id="KW-0547">Nucleotide-binding</keyword>
<proteinExistence type="predicted"/>
<evidence type="ECO:0000256" key="3">
    <source>
        <dbReference type="ARBA" id="ARBA00022741"/>
    </source>
</evidence>
<reference evidence="9" key="1">
    <citation type="journal article" date="2014" name="Int. J. Syst. Evol. Microbiol.">
        <title>Complete genome sequence of Corynebacterium casei LMG S-19264T (=DSM 44701T), isolated from a smear-ripened cheese.</title>
        <authorList>
            <consortium name="US DOE Joint Genome Institute (JGI-PGF)"/>
            <person name="Walter F."/>
            <person name="Albersmeier A."/>
            <person name="Kalinowski J."/>
            <person name="Ruckert C."/>
        </authorList>
    </citation>
    <scope>NUCLEOTIDE SEQUENCE</scope>
    <source>
        <strain evidence="9">CGMCC 4.7403</strain>
    </source>
</reference>
<dbReference type="Pfam" id="PF02661">
    <property type="entry name" value="Fic"/>
    <property type="match status" value="1"/>
</dbReference>
<dbReference type="GO" id="GO:0070733">
    <property type="term" value="F:AMPylase activity"/>
    <property type="evidence" value="ECO:0007669"/>
    <property type="project" value="UniProtKB-EC"/>
</dbReference>
<evidence type="ECO:0000256" key="1">
    <source>
        <dbReference type="ARBA" id="ARBA00022679"/>
    </source>
</evidence>
<keyword evidence="10" id="KW-1185">Reference proteome</keyword>
<evidence type="ECO:0000256" key="5">
    <source>
        <dbReference type="ARBA" id="ARBA00034531"/>
    </source>
</evidence>
<dbReference type="PROSITE" id="PS51459">
    <property type="entry name" value="FIDO"/>
    <property type="match status" value="1"/>
</dbReference>